<comment type="caution">
    <text evidence="2">The sequence shown here is derived from an EMBL/GenBank/DDBJ whole genome shotgun (WGS) entry which is preliminary data.</text>
</comment>
<name>A0ABX9KHR1_9FUSO</name>
<organism evidence="2 3">
    <name type="scientific">Psychrilyobacter piezotolerans</name>
    <dbReference type="NCBI Taxonomy" id="2293438"/>
    <lineage>
        <taxon>Bacteria</taxon>
        <taxon>Fusobacteriati</taxon>
        <taxon>Fusobacteriota</taxon>
        <taxon>Fusobacteriia</taxon>
        <taxon>Fusobacteriales</taxon>
        <taxon>Fusobacteriaceae</taxon>
        <taxon>Psychrilyobacter</taxon>
    </lineage>
</organism>
<feature type="domain" description="Glycosyl transferase family 1" evidence="1">
    <location>
        <begin position="212"/>
        <end position="373"/>
    </location>
</feature>
<dbReference type="PANTHER" id="PTHR12526:SF630">
    <property type="entry name" value="GLYCOSYLTRANSFERASE"/>
    <property type="match status" value="1"/>
</dbReference>
<sequence>MKKKVLIYNGQLFMGGIEKVLTRYLHALSLQEDLEIELLIKENDPEKNVLYKELPKNLKCTFIKSRKMVNFREKMSSKRKNIFYNIIYQIMREIEKIQMKIFLKSFFQKNDDIDVVIDFDMSLGKYLDKIKTSKKIGWFHYSIAAKKGKKRERRRERLKGYDKLVTICDEMTEELREIYPAEIEKVIRLYNPLDIDEVKTTSQDMKNLNNEEKNLIKEKYLIGVSRLVHGKGREDLIKIYAKLKVLGIKEKLYILGEGPEKEKLEKLIEELGLKKEVFLLGQKSNPYVWMRNASLFLHPSYGEGFGLVLAESMVCGTPVIAYDCPTGPKEILEDGKSGGLVNVGDIEKFTELVYETLKNPKSLENYMKNSKNRVLDFSIEKIIKQFIEMLK</sequence>
<accession>A0ABX9KHR1</accession>
<dbReference type="PANTHER" id="PTHR12526">
    <property type="entry name" value="GLYCOSYLTRANSFERASE"/>
    <property type="match status" value="1"/>
</dbReference>
<dbReference type="InterPro" id="IPR001296">
    <property type="entry name" value="Glyco_trans_1"/>
</dbReference>
<dbReference type="RefSeq" id="WP_114642291.1">
    <property type="nucleotide sequence ID" value="NZ_JAACIO010000012.1"/>
</dbReference>
<keyword evidence="3" id="KW-1185">Reference proteome</keyword>
<reference evidence="2 3" key="1">
    <citation type="submission" date="2018-08" db="EMBL/GenBank/DDBJ databases">
        <title>Draft genome sequence of Psychrilyobacter sp. strain SD5 isolated from Black Sea water.</title>
        <authorList>
            <person name="Yadav S."/>
            <person name="Villanueva L."/>
            <person name="Damste J.S.S."/>
        </authorList>
    </citation>
    <scope>NUCLEOTIDE SEQUENCE [LARGE SCALE GENOMIC DNA]</scope>
    <source>
        <strain evidence="2 3">SD5</strain>
    </source>
</reference>
<dbReference type="Proteomes" id="UP000263486">
    <property type="component" value="Unassembled WGS sequence"/>
</dbReference>
<dbReference type="CDD" id="cd03811">
    <property type="entry name" value="GT4_GT28_WabH-like"/>
    <property type="match status" value="1"/>
</dbReference>
<dbReference type="Gene3D" id="3.40.50.2000">
    <property type="entry name" value="Glycogen Phosphorylase B"/>
    <property type="match status" value="2"/>
</dbReference>
<dbReference type="EMBL" id="QUAJ01000011">
    <property type="protein sequence ID" value="REI41314.1"/>
    <property type="molecule type" value="Genomic_DNA"/>
</dbReference>
<dbReference type="Pfam" id="PF00534">
    <property type="entry name" value="Glycos_transf_1"/>
    <property type="match status" value="1"/>
</dbReference>
<gene>
    <name evidence="2" type="ORF">DYH56_07740</name>
</gene>
<protein>
    <submittedName>
        <fullName evidence="2">Glycosyltransferase</fullName>
    </submittedName>
</protein>
<evidence type="ECO:0000259" key="1">
    <source>
        <dbReference type="Pfam" id="PF00534"/>
    </source>
</evidence>
<dbReference type="SUPFAM" id="SSF53756">
    <property type="entry name" value="UDP-Glycosyltransferase/glycogen phosphorylase"/>
    <property type="match status" value="1"/>
</dbReference>
<evidence type="ECO:0000313" key="3">
    <source>
        <dbReference type="Proteomes" id="UP000263486"/>
    </source>
</evidence>
<proteinExistence type="predicted"/>
<evidence type="ECO:0000313" key="2">
    <source>
        <dbReference type="EMBL" id="REI41314.1"/>
    </source>
</evidence>